<keyword evidence="2" id="KW-0472">Membrane</keyword>
<dbReference type="PANTHER" id="PTHR33269">
    <property type="entry name" value="NADH-UBIQUINONE OXIDOREDUCTASE CHAIN 6"/>
    <property type="match status" value="1"/>
</dbReference>
<sequence>MVQLFNFFSLLIIFSVVMAIVSFNPIHSVFWLVFVFLSSSSLLISMGVDFIPLIIIIVYVGAIAILFLFVIMMLDVIQLKQITSIKHILPIVIISGVNIIMELLIIFRSDVIFGNDVGLTYWSFENMGQVHLIASMIYSDFFYPLALLSILLLIAMIGAIVLTLELGLITRKQVLSDQHHRNNSWV</sequence>
<feature type="transmembrane region" description="Helical" evidence="2">
    <location>
        <begin position="54"/>
        <end position="76"/>
    </location>
</feature>
<evidence type="ECO:0000256" key="1">
    <source>
        <dbReference type="ARBA" id="ARBA00021095"/>
    </source>
</evidence>
<geneLocation type="mitochondrion" evidence="3"/>
<organism evidence="3">
    <name type="scientific">Rhizophysa eysenhardtii</name>
    <dbReference type="NCBI Taxonomy" id="2721092"/>
    <lineage>
        <taxon>Eukaryota</taxon>
        <taxon>Metazoa</taxon>
        <taxon>Cnidaria</taxon>
        <taxon>Hydrozoa</taxon>
        <taxon>Hydroidolina</taxon>
        <taxon>Siphonophorae</taxon>
        <taxon>Cystonectae</taxon>
        <taxon>Rhizophysidae</taxon>
        <taxon>Rhizophysa</taxon>
    </lineage>
</organism>
<comment type="function">
    <text evidence="2">Core subunit of the mitochondrial membrane respiratory chain NADH dehydrogenase (Complex I) which catalyzes electron transfer from NADH through the respiratory chain, using ubiquinone as an electron acceptor. Essential for the catalytic activity and assembly of complex I.</text>
</comment>
<dbReference type="PANTHER" id="PTHR33269:SF17">
    <property type="entry name" value="NADH-UBIQUINONE OXIDOREDUCTASE CHAIN 6"/>
    <property type="match status" value="1"/>
</dbReference>
<feature type="transmembrane region" description="Helical" evidence="2">
    <location>
        <begin position="88"/>
        <end position="107"/>
    </location>
</feature>
<dbReference type="EMBL" id="KT809335">
    <property type="protein sequence ID" value="ALO20809.1"/>
    <property type="molecule type" value="Genomic_DNA"/>
</dbReference>
<keyword evidence="2" id="KW-1278">Translocase</keyword>
<keyword evidence="2" id="KW-0520">NAD</keyword>
<dbReference type="InterPro" id="IPR042106">
    <property type="entry name" value="Nuo/plastoQ_OxRdtase_6_NuoJ"/>
</dbReference>
<dbReference type="Pfam" id="PF00499">
    <property type="entry name" value="Oxidored_q3"/>
    <property type="match status" value="1"/>
</dbReference>
<evidence type="ECO:0000256" key="2">
    <source>
        <dbReference type="RuleBase" id="RU004430"/>
    </source>
</evidence>
<keyword evidence="2" id="KW-0679">Respiratory chain</keyword>
<name>A0A0S2IAY0_9CNID</name>
<dbReference type="InterPro" id="IPR001457">
    <property type="entry name" value="NADH_UbQ/plastoQ_OxRdtase_su6"/>
</dbReference>
<protein>
    <recommendedName>
        <fullName evidence="1 2">NADH-ubiquinone oxidoreductase chain 6</fullName>
        <ecNumber evidence="2">7.1.1.2</ecNumber>
    </recommendedName>
</protein>
<gene>
    <name evidence="3" type="primary">nad6</name>
</gene>
<dbReference type="EC" id="7.1.1.2" evidence="2"/>
<comment type="similarity">
    <text evidence="2">Belongs to the complex I subunit 6 family.</text>
</comment>
<keyword evidence="2" id="KW-0830">Ubiquinone</keyword>
<comment type="subcellular location">
    <subcellularLocation>
        <location evidence="2">Mitochondrion membrane</location>
        <topology evidence="2">Multi-pass membrane protein</topology>
    </subcellularLocation>
</comment>
<keyword evidence="2" id="KW-0249">Electron transport</keyword>
<comment type="catalytic activity">
    <reaction evidence="2">
        <text>a ubiquinone + NADH + 5 H(+)(in) = a ubiquinol + NAD(+) + 4 H(+)(out)</text>
        <dbReference type="Rhea" id="RHEA:29091"/>
        <dbReference type="Rhea" id="RHEA-COMP:9565"/>
        <dbReference type="Rhea" id="RHEA-COMP:9566"/>
        <dbReference type="ChEBI" id="CHEBI:15378"/>
        <dbReference type="ChEBI" id="CHEBI:16389"/>
        <dbReference type="ChEBI" id="CHEBI:17976"/>
        <dbReference type="ChEBI" id="CHEBI:57540"/>
        <dbReference type="ChEBI" id="CHEBI:57945"/>
        <dbReference type="EC" id="7.1.1.2"/>
    </reaction>
</comment>
<dbReference type="GO" id="GO:0031966">
    <property type="term" value="C:mitochondrial membrane"/>
    <property type="evidence" value="ECO:0007669"/>
    <property type="project" value="UniProtKB-SubCell"/>
</dbReference>
<dbReference type="GO" id="GO:0008137">
    <property type="term" value="F:NADH dehydrogenase (ubiquinone) activity"/>
    <property type="evidence" value="ECO:0007669"/>
    <property type="project" value="UniProtKB-UniRule"/>
</dbReference>
<accession>A0A0S2IAY0</accession>
<dbReference type="Gene3D" id="1.20.120.1200">
    <property type="entry name" value="NADH-ubiquinone/plastoquinone oxidoreductase chain 6, subunit NuoJ"/>
    <property type="match status" value="1"/>
</dbReference>
<dbReference type="AlphaFoldDB" id="A0A0S2IAY0"/>
<keyword evidence="2" id="KW-0812">Transmembrane</keyword>
<feature type="transmembrane region" description="Helical" evidence="2">
    <location>
        <begin position="141"/>
        <end position="164"/>
    </location>
</feature>
<keyword evidence="2" id="KW-0813">Transport</keyword>
<keyword evidence="2" id="KW-1133">Transmembrane helix</keyword>
<reference evidence="3" key="1">
    <citation type="journal article" date="2015" name="PeerJ">
        <title>Phylogenetic analysis of higher-level relationships within Hydroidolina (Cnidaria: Hydrozoa) using mitochondrial genome data and insight into their mitochondrial transcription.</title>
        <authorList>
            <person name="Kayal E."/>
            <person name="Bentlage B."/>
            <person name="Cartwright P."/>
            <person name="Yanagihara A.A."/>
            <person name="Lindsay D.J."/>
            <person name="Hopcroft R.R."/>
            <person name="Collins A.G."/>
        </authorList>
    </citation>
    <scope>NUCLEOTIDE SEQUENCE</scope>
</reference>
<proteinExistence type="inferred from homology"/>
<keyword evidence="2 3" id="KW-0496">Mitochondrion</keyword>
<evidence type="ECO:0000313" key="3">
    <source>
        <dbReference type="EMBL" id="ALO20809.1"/>
    </source>
</evidence>